<dbReference type="GO" id="GO:0006508">
    <property type="term" value="P:proteolysis"/>
    <property type="evidence" value="ECO:0007669"/>
    <property type="project" value="UniProtKB-KW"/>
</dbReference>
<protein>
    <submittedName>
        <fullName evidence="14">Type VII secretion-associated serine protease mycosin</fullName>
    </submittedName>
</protein>
<evidence type="ECO:0000256" key="12">
    <source>
        <dbReference type="SAM" id="Phobius"/>
    </source>
</evidence>
<accession>A0A9W4H7U0</accession>
<evidence type="ECO:0000259" key="13">
    <source>
        <dbReference type="Pfam" id="PF00082"/>
    </source>
</evidence>
<feature type="active site" description="Charge relay system" evidence="10">
    <location>
        <position position="179"/>
    </location>
</feature>
<dbReference type="InterPro" id="IPR050131">
    <property type="entry name" value="Peptidase_S8_subtilisin-like"/>
</dbReference>
<proteinExistence type="inferred from homology"/>
<feature type="domain" description="Peptidase S8/S53" evidence="13">
    <location>
        <begin position="135"/>
        <end position="398"/>
    </location>
</feature>
<feature type="region of interest" description="Disordered" evidence="11">
    <location>
        <begin position="473"/>
        <end position="493"/>
    </location>
</feature>
<evidence type="ECO:0000256" key="5">
    <source>
        <dbReference type="ARBA" id="ARBA00022692"/>
    </source>
</evidence>
<dbReference type="GO" id="GO:0005886">
    <property type="term" value="C:plasma membrane"/>
    <property type="evidence" value="ECO:0007669"/>
    <property type="project" value="UniProtKB-SubCell"/>
</dbReference>
<keyword evidence="5 12" id="KW-0812">Transmembrane</keyword>
<feature type="region of interest" description="Disordered" evidence="11">
    <location>
        <begin position="379"/>
        <end position="398"/>
    </location>
</feature>
<feature type="active site" description="Charge relay system" evidence="10">
    <location>
        <position position="350"/>
    </location>
</feature>
<feature type="active site" description="Charge relay system" evidence="10">
    <location>
        <position position="144"/>
    </location>
</feature>
<keyword evidence="9 12" id="KW-0472">Membrane</keyword>
<dbReference type="PROSITE" id="PS51892">
    <property type="entry name" value="SUBTILASE"/>
    <property type="match status" value="1"/>
</dbReference>
<evidence type="ECO:0000256" key="6">
    <source>
        <dbReference type="ARBA" id="ARBA00022801"/>
    </source>
</evidence>
<evidence type="ECO:0000313" key="14">
    <source>
        <dbReference type="EMBL" id="CAG7656731.1"/>
    </source>
</evidence>
<dbReference type="PANTHER" id="PTHR43806">
    <property type="entry name" value="PEPTIDASE S8"/>
    <property type="match status" value="1"/>
</dbReference>
<evidence type="ECO:0000256" key="7">
    <source>
        <dbReference type="ARBA" id="ARBA00022825"/>
    </source>
</evidence>
<dbReference type="SUPFAM" id="SSF52743">
    <property type="entry name" value="Subtilisin-like"/>
    <property type="match status" value="1"/>
</dbReference>
<organism evidence="14 15">
    <name type="scientific">Actinacidiphila bryophytorum</name>
    <dbReference type="NCBI Taxonomy" id="1436133"/>
    <lineage>
        <taxon>Bacteria</taxon>
        <taxon>Bacillati</taxon>
        <taxon>Actinomycetota</taxon>
        <taxon>Actinomycetes</taxon>
        <taxon>Kitasatosporales</taxon>
        <taxon>Streptomycetaceae</taxon>
        <taxon>Actinacidiphila</taxon>
    </lineage>
</organism>
<keyword evidence="15" id="KW-1185">Reference proteome</keyword>
<dbReference type="PANTHER" id="PTHR43806:SF11">
    <property type="entry name" value="CEREVISIN-RELATED"/>
    <property type="match status" value="1"/>
</dbReference>
<evidence type="ECO:0000313" key="15">
    <source>
        <dbReference type="Proteomes" id="UP001153328"/>
    </source>
</evidence>
<name>A0A9W4H7U0_9ACTN</name>
<comment type="similarity">
    <text evidence="2 10">Belongs to the peptidase S8 family.</text>
</comment>
<dbReference type="EMBL" id="CAJVAX010000022">
    <property type="protein sequence ID" value="CAG7656731.1"/>
    <property type="molecule type" value="Genomic_DNA"/>
</dbReference>
<keyword evidence="4 10" id="KW-0645">Protease</keyword>
<dbReference type="AlphaFoldDB" id="A0A9W4H7U0"/>
<evidence type="ECO:0000256" key="10">
    <source>
        <dbReference type="PROSITE-ProRule" id="PRU01240"/>
    </source>
</evidence>
<evidence type="ECO:0000256" key="9">
    <source>
        <dbReference type="ARBA" id="ARBA00023136"/>
    </source>
</evidence>
<comment type="subcellular location">
    <subcellularLocation>
        <location evidence="1">Cell membrane</location>
        <topology evidence="1">Single-pass membrane protein</topology>
    </subcellularLocation>
</comment>
<dbReference type="Proteomes" id="UP001153328">
    <property type="component" value="Unassembled WGS sequence"/>
</dbReference>
<dbReference type="PROSITE" id="PS00136">
    <property type="entry name" value="SUBTILASE_ASP"/>
    <property type="match status" value="1"/>
</dbReference>
<evidence type="ECO:0000256" key="11">
    <source>
        <dbReference type="SAM" id="MobiDB-lite"/>
    </source>
</evidence>
<dbReference type="Pfam" id="PF00082">
    <property type="entry name" value="Peptidase_S8"/>
    <property type="match status" value="1"/>
</dbReference>
<dbReference type="GO" id="GO:0004252">
    <property type="term" value="F:serine-type endopeptidase activity"/>
    <property type="evidence" value="ECO:0007669"/>
    <property type="project" value="UniProtKB-UniRule"/>
</dbReference>
<dbReference type="InterPro" id="IPR036852">
    <property type="entry name" value="Peptidase_S8/S53_dom_sf"/>
</dbReference>
<keyword evidence="3" id="KW-1003">Cell membrane</keyword>
<sequence length="493" mass="49498">MTPRTPPGPGGVPTPRLAPGPERIRPTGPGATPGPEGVRTTRRLAPGLGGVPTTGRNAALGPDGVRTVGRTPPGPGGIPAARRRRVLAGKAAAVLTAAAALLAAGGEPAAADTVRDREWALAALHAQTAWETSKGAGVTVAVLDTGVDATHPDLTGQVLAGKDLVGFGASRGDKTWANHGTGMAAIIAGHGHGPGGGSGVLGIAPEARILPVRVILEEKDPKRDQARKSRGGALPEGIRWAADHGAGVINLSLGDDSATAAPVAAEADAIQYALGKGVVVVASAGNSGDKADRSSYPAAYPGVIAVAAVDQSGRHPSFSTHRWYASVAAPGEDVVIADPDRKYYDGLGTSAASAYVSGAAALLRSAYPELSPLQIKQVLQDTTRHKPKGGRSDEMGTGEIDPAAALAAAAKLKPAPLAPVAAAYPHRYFGTGPDPAPAPEAASSVLGNGVAAAFGAVGAVLVALAALLWFRPRRPAPAGTGDVPPPDRLPEWR</sequence>
<dbReference type="Gene3D" id="3.40.50.200">
    <property type="entry name" value="Peptidase S8/S53 domain"/>
    <property type="match status" value="1"/>
</dbReference>
<feature type="transmembrane region" description="Helical" evidence="12">
    <location>
        <begin position="449"/>
        <end position="470"/>
    </location>
</feature>
<evidence type="ECO:0000256" key="4">
    <source>
        <dbReference type="ARBA" id="ARBA00022670"/>
    </source>
</evidence>
<evidence type="ECO:0000256" key="2">
    <source>
        <dbReference type="ARBA" id="ARBA00011073"/>
    </source>
</evidence>
<feature type="compositionally biased region" description="Pro residues" evidence="11">
    <location>
        <begin position="1"/>
        <end position="18"/>
    </location>
</feature>
<evidence type="ECO:0000256" key="3">
    <source>
        <dbReference type="ARBA" id="ARBA00022475"/>
    </source>
</evidence>
<dbReference type="PRINTS" id="PR00723">
    <property type="entry name" value="SUBTILISIN"/>
</dbReference>
<gene>
    <name evidence="14" type="ORF">SBRY_80051</name>
</gene>
<dbReference type="NCBIfam" id="TIGR03921">
    <property type="entry name" value="T7SS_mycosin"/>
    <property type="match status" value="1"/>
</dbReference>
<comment type="caution">
    <text evidence="14">The sequence shown here is derived from an EMBL/GenBank/DDBJ whole genome shotgun (WGS) entry which is preliminary data.</text>
</comment>
<keyword evidence="6 10" id="KW-0378">Hydrolase</keyword>
<dbReference type="InterPro" id="IPR023827">
    <property type="entry name" value="Peptidase_S8_Asp-AS"/>
</dbReference>
<evidence type="ECO:0000256" key="1">
    <source>
        <dbReference type="ARBA" id="ARBA00004162"/>
    </source>
</evidence>
<reference evidence="14" key="1">
    <citation type="submission" date="2021-06" db="EMBL/GenBank/DDBJ databases">
        <authorList>
            <person name="Arsene-Ploetze F."/>
        </authorList>
    </citation>
    <scope>NUCLEOTIDE SEQUENCE</scope>
    <source>
        <strain evidence="14">SBRY1</strain>
    </source>
</reference>
<evidence type="ECO:0000256" key="8">
    <source>
        <dbReference type="ARBA" id="ARBA00022989"/>
    </source>
</evidence>
<keyword evidence="8 12" id="KW-1133">Transmembrane helix</keyword>
<keyword evidence="7 10" id="KW-0720">Serine protease</keyword>
<dbReference type="InterPro" id="IPR023834">
    <property type="entry name" value="T7SS_pept_S8A_mycosin"/>
</dbReference>
<dbReference type="InterPro" id="IPR015500">
    <property type="entry name" value="Peptidase_S8_subtilisin-rel"/>
</dbReference>
<feature type="region of interest" description="Disordered" evidence="11">
    <location>
        <begin position="1"/>
        <end position="79"/>
    </location>
</feature>
<dbReference type="InterPro" id="IPR000209">
    <property type="entry name" value="Peptidase_S8/S53_dom"/>
</dbReference>
<feature type="compositionally biased region" description="Low complexity" evidence="11">
    <location>
        <begin position="26"/>
        <end position="37"/>
    </location>
</feature>